<keyword evidence="2" id="KW-1133">Transmembrane helix</keyword>
<keyword evidence="3" id="KW-0732">Signal</keyword>
<keyword evidence="2" id="KW-0812">Transmembrane</keyword>
<protein>
    <recommendedName>
        <fullName evidence="6">Gram-positive cocci surface proteins LPxTG domain-containing protein</fullName>
    </recommendedName>
</protein>
<evidence type="ECO:0008006" key="6">
    <source>
        <dbReference type="Google" id="ProtNLM"/>
    </source>
</evidence>
<accession>A0A429ZU19</accession>
<gene>
    <name evidence="4" type="ORF">CBF37_10260</name>
</gene>
<sequence>MKKLFCLIYVFTLIVFGCSITVSASENGNQQPDYKSDVGIQFNKDHDKATVTGNSGKRPSNSKNTKVDNVLPVSVGTSAQQRLPQTSEVLQSFILLLLGCSLVVIVGSTIFIRGVVNYDLNK</sequence>
<evidence type="ECO:0000256" key="2">
    <source>
        <dbReference type="SAM" id="Phobius"/>
    </source>
</evidence>
<feature type="region of interest" description="Disordered" evidence="1">
    <location>
        <begin position="47"/>
        <end position="68"/>
    </location>
</feature>
<comment type="caution">
    <text evidence="4">The sequence shown here is derived from an EMBL/GenBank/DDBJ whole genome shotgun (WGS) entry which is preliminary data.</text>
</comment>
<dbReference type="Proteomes" id="UP000287857">
    <property type="component" value="Unassembled WGS sequence"/>
</dbReference>
<organism evidence="4 5">
    <name type="scientific">Vagococcus vulneris</name>
    <dbReference type="NCBI Taxonomy" id="1977869"/>
    <lineage>
        <taxon>Bacteria</taxon>
        <taxon>Bacillati</taxon>
        <taxon>Bacillota</taxon>
        <taxon>Bacilli</taxon>
        <taxon>Lactobacillales</taxon>
        <taxon>Enterococcaceae</taxon>
        <taxon>Vagococcus</taxon>
    </lineage>
</organism>
<feature type="chain" id="PRO_5019549156" description="Gram-positive cocci surface proteins LPxTG domain-containing protein" evidence="3">
    <location>
        <begin position="25"/>
        <end position="122"/>
    </location>
</feature>
<feature type="signal peptide" evidence="3">
    <location>
        <begin position="1"/>
        <end position="24"/>
    </location>
</feature>
<dbReference type="PROSITE" id="PS51257">
    <property type="entry name" value="PROKAR_LIPOPROTEIN"/>
    <property type="match status" value="1"/>
</dbReference>
<feature type="compositionally biased region" description="Polar residues" evidence="1">
    <location>
        <begin position="51"/>
        <end position="64"/>
    </location>
</feature>
<reference evidence="4 5" key="1">
    <citation type="submission" date="2017-05" db="EMBL/GenBank/DDBJ databases">
        <title>Vagococcus spp. assemblies.</title>
        <authorList>
            <person name="Gulvik C.A."/>
        </authorList>
    </citation>
    <scope>NUCLEOTIDE SEQUENCE [LARGE SCALE GENOMIC DNA]</scope>
    <source>
        <strain evidence="4 5">SS1995</strain>
    </source>
</reference>
<proteinExistence type="predicted"/>
<evidence type="ECO:0000256" key="1">
    <source>
        <dbReference type="SAM" id="MobiDB-lite"/>
    </source>
</evidence>
<evidence type="ECO:0000313" key="5">
    <source>
        <dbReference type="Proteomes" id="UP000287857"/>
    </source>
</evidence>
<evidence type="ECO:0000256" key="3">
    <source>
        <dbReference type="SAM" id="SignalP"/>
    </source>
</evidence>
<name>A0A429ZU19_9ENTE</name>
<keyword evidence="5" id="KW-1185">Reference proteome</keyword>
<evidence type="ECO:0000313" key="4">
    <source>
        <dbReference type="EMBL" id="RST97155.1"/>
    </source>
</evidence>
<feature type="transmembrane region" description="Helical" evidence="2">
    <location>
        <begin position="93"/>
        <end position="116"/>
    </location>
</feature>
<dbReference type="AlphaFoldDB" id="A0A429ZU19"/>
<dbReference type="EMBL" id="NGJS01000019">
    <property type="protein sequence ID" value="RST97155.1"/>
    <property type="molecule type" value="Genomic_DNA"/>
</dbReference>
<dbReference type="RefSeq" id="WP_125984654.1">
    <property type="nucleotide sequence ID" value="NZ_NGJS01000019.1"/>
</dbReference>
<keyword evidence="2" id="KW-0472">Membrane</keyword>